<evidence type="ECO:0000313" key="6">
    <source>
        <dbReference type="Proteomes" id="UP000215914"/>
    </source>
</evidence>
<evidence type="ECO:0000256" key="3">
    <source>
        <dbReference type="PROSITE-ProRule" id="PRU00708"/>
    </source>
</evidence>
<reference evidence="4 6" key="1">
    <citation type="journal article" date="2017" name="Nature">
        <title>The sunflower genome provides insights into oil metabolism, flowering and Asterid evolution.</title>
        <authorList>
            <person name="Badouin H."/>
            <person name="Gouzy J."/>
            <person name="Grassa C.J."/>
            <person name="Murat F."/>
            <person name="Staton S.E."/>
            <person name="Cottret L."/>
            <person name="Lelandais-Briere C."/>
            <person name="Owens G.L."/>
            <person name="Carrere S."/>
            <person name="Mayjonade B."/>
            <person name="Legrand L."/>
            <person name="Gill N."/>
            <person name="Kane N.C."/>
            <person name="Bowers J.E."/>
            <person name="Hubner S."/>
            <person name="Bellec A."/>
            <person name="Berard A."/>
            <person name="Berges H."/>
            <person name="Blanchet N."/>
            <person name="Boniface M.C."/>
            <person name="Brunel D."/>
            <person name="Catrice O."/>
            <person name="Chaidir N."/>
            <person name="Claudel C."/>
            <person name="Donnadieu C."/>
            <person name="Faraut T."/>
            <person name="Fievet G."/>
            <person name="Helmstetter N."/>
            <person name="King M."/>
            <person name="Knapp S.J."/>
            <person name="Lai Z."/>
            <person name="Le Paslier M.C."/>
            <person name="Lippi Y."/>
            <person name="Lorenzon L."/>
            <person name="Mandel J.R."/>
            <person name="Marage G."/>
            <person name="Marchand G."/>
            <person name="Marquand E."/>
            <person name="Bret-Mestries E."/>
            <person name="Morien E."/>
            <person name="Nambeesan S."/>
            <person name="Nguyen T."/>
            <person name="Pegot-Espagnet P."/>
            <person name="Pouilly N."/>
            <person name="Raftis F."/>
            <person name="Sallet E."/>
            <person name="Schiex T."/>
            <person name="Thomas J."/>
            <person name="Vandecasteele C."/>
            <person name="Vares D."/>
            <person name="Vear F."/>
            <person name="Vautrin S."/>
            <person name="Crespi M."/>
            <person name="Mangin B."/>
            <person name="Burke J.M."/>
            <person name="Salse J."/>
            <person name="Munos S."/>
            <person name="Vincourt P."/>
            <person name="Rieseberg L.H."/>
            <person name="Langlade N.B."/>
        </authorList>
    </citation>
    <scope>NUCLEOTIDE SEQUENCE [LARGE SCALE GENOMIC DNA]</scope>
    <source>
        <strain evidence="6">cv. SF193</strain>
        <tissue evidence="4">Leaves</tissue>
    </source>
</reference>
<dbReference type="EMBL" id="MNCJ02000326">
    <property type="protein sequence ID" value="KAF5783417.1"/>
    <property type="molecule type" value="Genomic_DNA"/>
</dbReference>
<proteinExistence type="inferred from homology"/>
<dbReference type="Pfam" id="PF13041">
    <property type="entry name" value="PPR_2"/>
    <property type="match status" value="1"/>
</dbReference>
<dbReference type="PANTHER" id="PTHR47447">
    <property type="entry name" value="OS03G0856100 PROTEIN"/>
    <property type="match status" value="1"/>
</dbReference>
<dbReference type="InParanoid" id="A0A251TCA6"/>
<dbReference type="AlphaFoldDB" id="A0A251TCA6"/>
<dbReference type="Pfam" id="PF01535">
    <property type="entry name" value="PPR"/>
    <property type="match status" value="1"/>
</dbReference>
<dbReference type="PANTHER" id="PTHR47447:SF12">
    <property type="entry name" value="PENTATRICOPEPTIDE REPEAT-CONTAINING PROTEIN ATP4 HOMOLOG, CHLOROPLASTIC"/>
    <property type="match status" value="1"/>
</dbReference>
<comment type="similarity">
    <text evidence="1">Belongs to the PPR family. P subfamily.</text>
</comment>
<evidence type="ECO:0000256" key="1">
    <source>
        <dbReference type="ARBA" id="ARBA00007626"/>
    </source>
</evidence>
<feature type="repeat" description="PPR" evidence="3">
    <location>
        <begin position="27"/>
        <end position="61"/>
    </location>
</feature>
<accession>A0A251TCA6</accession>
<dbReference type="Proteomes" id="UP000215914">
    <property type="component" value="Chromosome 11"/>
</dbReference>
<dbReference type="InterPro" id="IPR002885">
    <property type="entry name" value="PPR_rpt"/>
</dbReference>
<reference evidence="4" key="3">
    <citation type="submission" date="2020-06" db="EMBL/GenBank/DDBJ databases">
        <title>Helianthus annuus Genome sequencing and assembly Release 2.</title>
        <authorList>
            <person name="Gouzy J."/>
            <person name="Langlade N."/>
            <person name="Munos S."/>
        </authorList>
    </citation>
    <scope>NUCLEOTIDE SEQUENCE</scope>
    <source>
        <tissue evidence="4">Leaves</tissue>
    </source>
</reference>
<keyword evidence="6" id="KW-1185">Reference proteome</keyword>
<dbReference type="Gene3D" id="1.25.40.10">
    <property type="entry name" value="Tetratricopeptide repeat domain"/>
    <property type="match status" value="1"/>
</dbReference>
<keyword evidence="2" id="KW-0677">Repeat</keyword>
<evidence type="ECO:0000256" key="2">
    <source>
        <dbReference type="ARBA" id="ARBA00022737"/>
    </source>
</evidence>
<dbReference type="PROSITE" id="PS51375">
    <property type="entry name" value="PPR"/>
    <property type="match status" value="2"/>
</dbReference>
<dbReference type="Gramene" id="mRNA:HanXRQr2_Chr11g0507681">
    <property type="protein sequence ID" value="CDS:HanXRQr2_Chr11g0507681.1"/>
    <property type="gene ID" value="HanXRQr2_Chr11g0507681"/>
</dbReference>
<evidence type="ECO:0000313" key="4">
    <source>
        <dbReference type="EMBL" id="KAF5783417.1"/>
    </source>
</evidence>
<dbReference type="InterPro" id="IPR011990">
    <property type="entry name" value="TPR-like_helical_dom_sf"/>
</dbReference>
<dbReference type="EMBL" id="CM007900">
    <property type="protein sequence ID" value="OTG08698.1"/>
    <property type="molecule type" value="Genomic_DNA"/>
</dbReference>
<gene>
    <name evidence="5" type="ORF">HannXRQ_Chr11g0344631</name>
    <name evidence="4" type="ORF">HanXRQr2_Chr11g0507681</name>
</gene>
<dbReference type="NCBIfam" id="TIGR00756">
    <property type="entry name" value="PPR"/>
    <property type="match status" value="2"/>
</dbReference>
<sequence length="122" mass="13856">MLLGSLLPGKAVEWFEKMAAFGVEPNDDVTYEVMIDCYGRVGNMDMTLRLYDRSRTEKWRLDAVTFTTIIKINGTSGNFDGCLTVFEDMKALGVKPNLVCYNTLLDAMGRAKRPWQVKSIYQ</sequence>
<protein>
    <submittedName>
        <fullName evidence="5">Putative pentatricopeptide repeat protein</fullName>
    </submittedName>
    <submittedName>
        <fullName evidence="4">Tetratricopeptide-like helical domain superfamily</fullName>
    </submittedName>
</protein>
<evidence type="ECO:0000313" key="5">
    <source>
        <dbReference type="EMBL" id="OTG08698.1"/>
    </source>
</evidence>
<name>A0A251TCA6_HELAN</name>
<organism evidence="5 6">
    <name type="scientific">Helianthus annuus</name>
    <name type="common">Common sunflower</name>
    <dbReference type="NCBI Taxonomy" id="4232"/>
    <lineage>
        <taxon>Eukaryota</taxon>
        <taxon>Viridiplantae</taxon>
        <taxon>Streptophyta</taxon>
        <taxon>Embryophyta</taxon>
        <taxon>Tracheophyta</taxon>
        <taxon>Spermatophyta</taxon>
        <taxon>Magnoliopsida</taxon>
        <taxon>eudicotyledons</taxon>
        <taxon>Gunneridae</taxon>
        <taxon>Pentapetalae</taxon>
        <taxon>asterids</taxon>
        <taxon>campanulids</taxon>
        <taxon>Asterales</taxon>
        <taxon>Asteraceae</taxon>
        <taxon>Asteroideae</taxon>
        <taxon>Heliantheae alliance</taxon>
        <taxon>Heliantheae</taxon>
        <taxon>Helianthus</taxon>
    </lineage>
</organism>
<reference evidence="5" key="2">
    <citation type="submission" date="2017-02" db="EMBL/GenBank/DDBJ databases">
        <title>Sunflower complete genome.</title>
        <authorList>
            <person name="Langlade N."/>
            <person name="Munos S."/>
        </authorList>
    </citation>
    <scope>NUCLEOTIDE SEQUENCE [LARGE SCALE GENOMIC DNA]</scope>
    <source>
        <tissue evidence="5">Leaves</tissue>
    </source>
</reference>
<feature type="repeat" description="PPR" evidence="3">
    <location>
        <begin position="62"/>
        <end position="96"/>
    </location>
</feature>